<evidence type="ECO:0000256" key="1">
    <source>
        <dbReference type="ARBA" id="ARBA00004651"/>
    </source>
</evidence>
<evidence type="ECO:0000313" key="9">
    <source>
        <dbReference type="Proteomes" id="UP000006620"/>
    </source>
</evidence>
<dbReference type="NCBIfam" id="TIGR00792">
    <property type="entry name" value="gph"/>
    <property type="match status" value="1"/>
</dbReference>
<evidence type="ECO:0000256" key="6">
    <source>
        <dbReference type="SAM" id="Phobius"/>
    </source>
</evidence>
<keyword evidence="4 6" id="KW-1133">Transmembrane helix</keyword>
<feature type="transmembrane region" description="Helical" evidence="6">
    <location>
        <begin position="126"/>
        <end position="149"/>
    </location>
</feature>
<evidence type="ECO:0000313" key="8">
    <source>
        <dbReference type="EMBL" id="AEI40670.1"/>
    </source>
</evidence>
<dbReference type="GO" id="GO:0005886">
    <property type="term" value="C:plasma membrane"/>
    <property type="evidence" value="ECO:0007669"/>
    <property type="project" value="UniProtKB-SubCell"/>
</dbReference>
<dbReference type="GO" id="GO:0006814">
    <property type="term" value="P:sodium ion transport"/>
    <property type="evidence" value="ECO:0007669"/>
    <property type="project" value="InterPro"/>
</dbReference>
<dbReference type="Gene3D" id="1.20.1250.20">
    <property type="entry name" value="MFS general substrate transporter like domains"/>
    <property type="match status" value="2"/>
</dbReference>
<feature type="domain" description="Major facilitator superfamily (MFS) profile" evidence="7">
    <location>
        <begin position="22"/>
        <end position="445"/>
    </location>
</feature>
<feature type="transmembrane region" description="Helical" evidence="6">
    <location>
        <begin position="28"/>
        <end position="52"/>
    </location>
</feature>
<dbReference type="InterPro" id="IPR039672">
    <property type="entry name" value="MFS_2"/>
</dbReference>
<dbReference type="RefSeq" id="WP_013915831.1">
    <property type="nucleotide sequence ID" value="NC_015690.1"/>
</dbReference>
<comment type="subcellular location">
    <subcellularLocation>
        <location evidence="1">Cell membrane</location>
        <topology evidence="1">Multi-pass membrane protein</topology>
    </subcellularLocation>
</comment>
<dbReference type="EMBL" id="CP002869">
    <property type="protein sequence ID" value="AEI40670.1"/>
    <property type="molecule type" value="Genomic_DNA"/>
</dbReference>
<protein>
    <submittedName>
        <fullName evidence="8">Sugar transporter family protein</fullName>
    </submittedName>
</protein>
<dbReference type="PANTHER" id="PTHR11328:SF24">
    <property type="entry name" value="MAJOR FACILITATOR SUPERFAMILY (MFS) PROFILE DOMAIN-CONTAINING PROTEIN"/>
    <property type="match status" value="1"/>
</dbReference>
<feature type="transmembrane region" description="Helical" evidence="6">
    <location>
        <begin position="195"/>
        <end position="213"/>
    </location>
</feature>
<feature type="transmembrane region" description="Helical" evidence="6">
    <location>
        <begin position="310"/>
        <end position="328"/>
    </location>
</feature>
<keyword evidence="3 6" id="KW-0812">Transmembrane</keyword>
<dbReference type="PANTHER" id="PTHR11328">
    <property type="entry name" value="MAJOR FACILITATOR SUPERFAMILY DOMAIN-CONTAINING PROTEIN"/>
    <property type="match status" value="1"/>
</dbReference>
<evidence type="ECO:0000256" key="3">
    <source>
        <dbReference type="ARBA" id="ARBA00022692"/>
    </source>
</evidence>
<dbReference type="GO" id="GO:0008643">
    <property type="term" value="P:carbohydrate transport"/>
    <property type="evidence" value="ECO:0007669"/>
    <property type="project" value="InterPro"/>
</dbReference>
<keyword evidence="5 6" id="KW-0472">Membrane</keyword>
<dbReference type="InterPro" id="IPR036259">
    <property type="entry name" value="MFS_trans_sf"/>
</dbReference>
<dbReference type="PROSITE" id="PS50850">
    <property type="entry name" value="MFS"/>
    <property type="match status" value="1"/>
</dbReference>
<dbReference type="SUPFAM" id="SSF103473">
    <property type="entry name" value="MFS general substrate transporter"/>
    <property type="match status" value="1"/>
</dbReference>
<keyword evidence="8" id="KW-0762">Sugar transport</keyword>
<feature type="transmembrane region" description="Helical" evidence="6">
    <location>
        <begin position="169"/>
        <end position="189"/>
    </location>
</feature>
<feature type="transmembrane region" description="Helical" evidence="6">
    <location>
        <begin position="245"/>
        <end position="266"/>
    </location>
</feature>
<evidence type="ECO:0000256" key="5">
    <source>
        <dbReference type="ARBA" id="ARBA00023136"/>
    </source>
</evidence>
<accession>F8F4U0</accession>
<dbReference type="Pfam" id="PF13347">
    <property type="entry name" value="MFS_2"/>
    <property type="match status" value="1"/>
</dbReference>
<feature type="transmembrane region" description="Helical" evidence="6">
    <location>
        <begin position="97"/>
        <end position="114"/>
    </location>
</feature>
<dbReference type="InterPro" id="IPR020846">
    <property type="entry name" value="MFS_dom"/>
</dbReference>
<name>F8F4U0_PAEMK</name>
<proteinExistence type="predicted"/>
<feature type="transmembrane region" description="Helical" evidence="6">
    <location>
        <begin position="340"/>
        <end position="362"/>
    </location>
</feature>
<gene>
    <name evidence="8" type="ordered locus">KNP414_02109</name>
</gene>
<dbReference type="HOGENOM" id="CLU_027408_0_0_9"/>
<feature type="transmembrane region" description="Helical" evidence="6">
    <location>
        <begin position="278"/>
        <end position="298"/>
    </location>
</feature>
<reference evidence="8 9" key="2">
    <citation type="journal article" date="2013" name="Genome Announc.">
        <title>Genome Sequence of Growth-Improving Paenibacillus mucilaginosus Strain KNP414.</title>
        <authorList>
            <person name="Lu J.J."/>
            <person name="Wang J.F."/>
            <person name="Hu X.F."/>
        </authorList>
    </citation>
    <scope>NUCLEOTIDE SEQUENCE [LARGE SCALE GENOMIC DNA]</scope>
    <source>
        <strain evidence="8 9">KNP414</strain>
    </source>
</reference>
<reference evidence="9" key="1">
    <citation type="submission" date="2011-06" db="EMBL/GenBank/DDBJ databases">
        <title>Complete genome sequence of Paenibacillus mucilaginosus KNP414.</title>
        <authorList>
            <person name="Wang J."/>
            <person name="Hu S."/>
            <person name="Hu X."/>
            <person name="Zhang B."/>
            <person name="Dong D."/>
            <person name="Zhang S."/>
            <person name="Zhao K."/>
            <person name="Wu D."/>
        </authorList>
    </citation>
    <scope>NUCLEOTIDE SEQUENCE [LARGE SCALE GENOMIC DNA]</scope>
    <source>
        <strain evidence="9">KNP414</strain>
    </source>
</reference>
<dbReference type="InterPro" id="IPR001927">
    <property type="entry name" value="Na/Gal_symport"/>
</dbReference>
<keyword evidence="2" id="KW-0813">Transport</keyword>
<dbReference type="GO" id="GO:0015293">
    <property type="term" value="F:symporter activity"/>
    <property type="evidence" value="ECO:0007669"/>
    <property type="project" value="InterPro"/>
</dbReference>
<dbReference type="AlphaFoldDB" id="F8F4U0"/>
<dbReference type="Proteomes" id="UP000006620">
    <property type="component" value="Chromosome"/>
</dbReference>
<dbReference type="KEGG" id="pms:KNP414_02109"/>
<dbReference type="CDD" id="cd17332">
    <property type="entry name" value="MFS_MelB_like"/>
    <property type="match status" value="1"/>
</dbReference>
<feature type="transmembrane region" description="Helical" evidence="6">
    <location>
        <begin position="383"/>
        <end position="402"/>
    </location>
</feature>
<sequence>MNAKHEAAPGTASGAEGAYVKISLKEKLGYALGDFSTNIIWTAISTFLAFFYTDVAGISAAAVGTILFVTRFLDGVADLGVGVLVDKTKSRHGKARPWLLWMGIPFGLSVMLLFTAPDLGPTGSIIYAFVTYLIVNLLYSAINIPYGVLNSLMTQEPYERSLINIFRMVLAISGGVMISVATMPVVQMFGGGRQGWIITFVIIGLIAPFLYLITFKTTKERVRPTVVQKEVPLKRGVAALFRNKYWLLIVGYSALIFIAQGLGSALNIYYAQYVLKNAGLVGLLALASLLPIVVGIILSAPLVKKFGKRNTSLIGLAVSLIGALLLFVDPTNLQLVLASIVIKNLGLAPSVAIGNALFADTVEYGEWKTGIRTEGLIFSGGSLASKIGSGLGGAVVGWALAWGGYVSKLEVQPDSAVTAIKILFMYVPIAILAVQILLMLLYKLDQKYPQIVEDLKAIASERDLEAGRN</sequence>
<organism evidence="8 9">
    <name type="scientific">Paenibacillus mucilaginosus (strain KNP414)</name>
    <dbReference type="NCBI Taxonomy" id="1036673"/>
    <lineage>
        <taxon>Bacteria</taxon>
        <taxon>Bacillati</taxon>
        <taxon>Bacillota</taxon>
        <taxon>Bacilli</taxon>
        <taxon>Bacillales</taxon>
        <taxon>Paenibacillaceae</taxon>
        <taxon>Paenibacillus</taxon>
    </lineage>
</organism>
<dbReference type="PATRIC" id="fig|1036673.3.peg.1892"/>
<evidence type="ECO:0000256" key="2">
    <source>
        <dbReference type="ARBA" id="ARBA00022448"/>
    </source>
</evidence>
<evidence type="ECO:0000256" key="4">
    <source>
        <dbReference type="ARBA" id="ARBA00022989"/>
    </source>
</evidence>
<evidence type="ECO:0000259" key="7">
    <source>
        <dbReference type="PROSITE" id="PS50850"/>
    </source>
</evidence>
<feature type="transmembrane region" description="Helical" evidence="6">
    <location>
        <begin position="422"/>
        <end position="442"/>
    </location>
</feature>